<feature type="signal peptide" evidence="1">
    <location>
        <begin position="1"/>
        <end position="21"/>
    </location>
</feature>
<evidence type="ECO:0000313" key="2">
    <source>
        <dbReference type="EMBL" id="SHI09456.1"/>
    </source>
</evidence>
<keyword evidence="1" id="KW-0732">Signal</keyword>
<protein>
    <submittedName>
        <fullName evidence="2">Uncharacterized protein</fullName>
    </submittedName>
</protein>
<accession>A0A1M5YBT9</accession>
<sequence>MQYLRLLSFSLLSLASVGLQASPLDSTPWAFDGANPSLTAAASVAGHYAVASDDSIEVRDINQQPLYRLGKARLAQLLGDQPHQACGLGFTPSGRYLFAAFCREGDDSLLAFNTNTGKISLVDRRDLGQRPAGQGGAPGQWGIAYFQGQLYLGSETALLRYRLDRNSLYQGQLGEPERITAPGPINGIAMEMLGQQLFASTPDGLWRLGPKGGRLLPVVSGQHFITLTMGRVFGMPEQGGLFVLQNNGKQGRIWSLPQQSLAEPEALADDSLVLLAEGLSAQARDLTATADGALLLLADSVQRLTDPRDPRLGYHDWLEDELASYLAAIKSLIEHGDIDGTSNLIGKPGMLMRAIVAPGVEPSDTPIADNVGWALFLLMAIDQARPDPDIEPLVELLIQTHAGLNPHGHGGVRTVDGHFVRVYGNDGLPRAGVNAKGEVLSQPQVYVSMKFLPAAFKAAELYPDNPRLQQYKEYLRQLVVRSSDTVKAEQRITWTNDDHGPLEINNRMSNETWIFGDIGAAQDPYATEDYANYSYQRSSFRTDRWLQGEPVILASHAAFIVNGATLILNHHFDGEGWLAQNRNYYGVTMAATDEMGAPYFAAFSAGNHPHCPKPNPQGLPCGGYYNDGPSDHPNNLIHFPAVLGFGQHGFTSPSVGAYMAYRDGRRQRMHNASGGDDIQMLTRWSHTLPNYRMRAVGIADFWYGGIGLVETLKPGTIAKLRGDFYRPQYKVEGGQLLYSNMTPRRVIGIDADGLRTDYGFQMSPFDLPRQHAEFEVIDPQGDWVELEDLVAQLDGQPMRFTNPHFERGLTGWEAKGTPRVVDGVSGKGVVLSAGQSVSQALDLSLDFDKTRFLVQLLGFEQGKDKTAGQGQLRLRWSSDGNPANLLPGQESQALGSEQAMLLATEKPEGGNFLHIELLGEQGQVRFENLVVLRRGAQAALANGDFAQGERHWQLGKGAEVVTTQQASVGERALRLQRGPGMLAWQQASRTLEVGDDPLGTRYLLRFDAETLGEGFKLELMMEAYDKAGNRLVERRDIGDIRPGHSGERTVTFRKRPDYHQLVVTWRLKRRHANNEGEAVVYIDNLRLDKERVWLESDCVEDSPTACLPTRLQRQAQ</sequence>
<dbReference type="Gene3D" id="2.60.120.260">
    <property type="entry name" value="Galactose-binding domain-like"/>
    <property type="match status" value="1"/>
</dbReference>
<dbReference type="RefSeq" id="WP_067663793.1">
    <property type="nucleotide sequence ID" value="NZ_FQXG01000007.1"/>
</dbReference>
<dbReference type="Proteomes" id="UP000184268">
    <property type="component" value="Unassembled WGS sequence"/>
</dbReference>
<dbReference type="EMBL" id="FQXG01000007">
    <property type="protein sequence ID" value="SHI09456.1"/>
    <property type="molecule type" value="Genomic_DNA"/>
</dbReference>
<organism evidence="2 3">
    <name type="scientific">Ferrimonas marina</name>
    <dbReference type="NCBI Taxonomy" id="299255"/>
    <lineage>
        <taxon>Bacteria</taxon>
        <taxon>Pseudomonadati</taxon>
        <taxon>Pseudomonadota</taxon>
        <taxon>Gammaproteobacteria</taxon>
        <taxon>Alteromonadales</taxon>
        <taxon>Ferrimonadaceae</taxon>
        <taxon>Ferrimonas</taxon>
    </lineage>
</organism>
<dbReference type="AlphaFoldDB" id="A0A1M5YBT9"/>
<gene>
    <name evidence="2" type="ORF">SAMN02745129_4056</name>
</gene>
<evidence type="ECO:0000256" key="1">
    <source>
        <dbReference type="SAM" id="SignalP"/>
    </source>
</evidence>
<proteinExistence type="predicted"/>
<dbReference type="OrthoDB" id="5827526at2"/>
<keyword evidence="3" id="KW-1185">Reference proteome</keyword>
<feature type="chain" id="PRO_5009915233" evidence="1">
    <location>
        <begin position="22"/>
        <end position="1116"/>
    </location>
</feature>
<reference evidence="3" key="1">
    <citation type="submission" date="2016-11" db="EMBL/GenBank/DDBJ databases">
        <authorList>
            <person name="Varghese N."/>
            <person name="Submissions S."/>
        </authorList>
    </citation>
    <scope>NUCLEOTIDE SEQUENCE [LARGE SCALE GENOMIC DNA]</scope>
    <source>
        <strain evidence="3">DSM 16917</strain>
    </source>
</reference>
<dbReference type="SUPFAM" id="SSF63829">
    <property type="entry name" value="Calcium-dependent phosphotriesterase"/>
    <property type="match status" value="1"/>
</dbReference>
<name>A0A1M5YBT9_9GAMM</name>
<evidence type="ECO:0000313" key="3">
    <source>
        <dbReference type="Proteomes" id="UP000184268"/>
    </source>
</evidence>